<accession>A0A1J1J4G2</accession>
<sequence>MAWSFKILAIMYVRKQVSKKIDKSHLKQQQFASDTTSECHNFGKIFCQNPILQPHQNQNDDWFQTHVLLTPIY</sequence>
<organism evidence="1 2">
    <name type="scientific">Clunio marinus</name>
    <dbReference type="NCBI Taxonomy" id="568069"/>
    <lineage>
        <taxon>Eukaryota</taxon>
        <taxon>Metazoa</taxon>
        <taxon>Ecdysozoa</taxon>
        <taxon>Arthropoda</taxon>
        <taxon>Hexapoda</taxon>
        <taxon>Insecta</taxon>
        <taxon>Pterygota</taxon>
        <taxon>Neoptera</taxon>
        <taxon>Endopterygota</taxon>
        <taxon>Diptera</taxon>
        <taxon>Nematocera</taxon>
        <taxon>Chironomoidea</taxon>
        <taxon>Chironomidae</taxon>
        <taxon>Clunio</taxon>
    </lineage>
</organism>
<keyword evidence="2" id="KW-1185">Reference proteome</keyword>
<dbReference type="AlphaFoldDB" id="A0A1J1J4G2"/>
<proteinExistence type="predicted"/>
<reference evidence="1 2" key="1">
    <citation type="submission" date="2015-04" db="EMBL/GenBank/DDBJ databases">
        <authorList>
            <person name="Syromyatnikov M.Y."/>
            <person name="Popov V.N."/>
        </authorList>
    </citation>
    <scope>NUCLEOTIDE SEQUENCE [LARGE SCALE GENOMIC DNA]</scope>
</reference>
<gene>
    <name evidence="1" type="ORF">CLUMA_CG019368</name>
</gene>
<dbReference type="Proteomes" id="UP000183832">
    <property type="component" value="Unassembled WGS sequence"/>
</dbReference>
<name>A0A1J1J4G2_9DIPT</name>
<dbReference type="EMBL" id="CVRI01000066">
    <property type="protein sequence ID" value="CRL06366.1"/>
    <property type="molecule type" value="Genomic_DNA"/>
</dbReference>
<protein>
    <submittedName>
        <fullName evidence="1">CLUMA_CG019368, isoform A</fullName>
    </submittedName>
</protein>
<evidence type="ECO:0000313" key="2">
    <source>
        <dbReference type="Proteomes" id="UP000183832"/>
    </source>
</evidence>
<evidence type="ECO:0000313" key="1">
    <source>
        <dbReference type="EMBL" id="CRL06366.1"/>
    </source>
</evidence>